<accession>A0AAP0G9C9</accession>
<gene>
    <name evidence="1" type="ORF">KSP39_PZI006972</name>
</gene>
<organism evidence="1 2">
    <name type="scientific">Platanthera zijinensis</name>
    <dbReference type="NCBI Taxonomy" id="2320716"/>
    <lineage>
        <taxon>Eukaryota</taxon>
        <taxon>Viridiplantae</taxon>
        <taxon>Streptophyta</taxon>
        <taxon>Embryophyta</taxon>
        <taxon>Tracheophyta</taxon>
        <taxon>Spermatophyta</taxon>
        <taxon>Magnoliopsida</taxon>
        <taxon>Liliopsida</taxon>
        <taxon>Asparagales</taxon>
        <taxon>Orchidaceae</taxon>
        <taxon>Orchidoideae</taxon>
        <taxon>Orchideae</taxon>
        <taxon>Orchidinae</taxon>
        <taxon>Platanthera</taxon>
    </lineage>
</organism>
<evidence type="ECO:0000313" key="1">
    <source>
        <dbReference type="EMBL" id="KAK8946485.1"/>
    </source>
</evidence>
<name>A0AAP0G9C9_9ASPA</name>
<protein>
    <submittedName>
        <fullName evidence="1">Uncharacterized protein</fullName>
    </submittedName>
</protein>
<keyword evidence="2" id="KW-1185">Reference proteome</keyword>
<dbReference type="Proteomes" id="UP001418222">
    <property type="component" value="Unassembled WGS sequence"/>
</dbReference>
<reference evidence="1 2" key="1">
    <citation type="journal article" date="2022" name="Nat. Plants">
        <title>Genomes of leafy and leafless Platanthera orchids illuminate the evolution of mycoheterotrophy.</title>
        <authorList>
            <person name="Li M.H."/>
            <person name="Liu K.W."/>
            <person name="Li Z."/>
            <person name="Lu H.C."/>
            <person name="Ye Q.L."/>
            <person name="Zhang D."/>
            <person name="Wang J.Y."/>
            <person name="Li Y.F."/>
            <person name="Zhong Z.M."/>
            <person name="Liu X."/>
            <person name="Yu X."/>
            <person name="Liu D.K."/>
            <person name="Tu X.D."/>
            <person name="Liu B."/>
            <person name="Hao Y."/>
            <person name="Liao X.Y."/>
            <person name="Jiang Y.T."/>
            <person name="Sun W.H."/>
            <person name="Chen J."/>
            <person name="Chen Y.Q."/>
            <person name="Ai Y."/>
            <person name="Zhai J.W."/>
            <person name="Wu S.S."/>
            <person name="Zhou Z."/>
            <person name="Hsiao Y.Y."/>
            <person name="Wu W.L."/>
            <person name="Chen Y.Y."/>
            <person name="Lin Y.F."/>
            <person name="Hsu J.L."/>
            <person name="Li C.Y."/>
            <person name="Wang Z.W."/>
            <person name="Zhao X."/>
            <person name="Zhong W.Y."/>
            <person name="Ma X.K."/>
            <person name="Ma L."/>
            <person name="Huang J."/>
            <person name="Chen G.Z."/>
            <person name="Huang M.Z."/>
            <person name="Huang L."/>
            <person name="Peng D.H."/>
            <person name="Luo Y.B."/>
            <person name="Zou S.Q."/>
            <person name="Chen S.P."/>
            <person name="Lan S."/>
            <person name="Tsai W.C."/>
            <person name="Van de Peer Y."/>
            <person name="Liu Z.J."/>
        </authorList>
    </citation>
    <scope>NUCLEOTIDE SEQUENCE [LARGE SCALE GENOMIC DNA]</scope>
    <source>
        <strain evidence="1">Lor287</strain>
    </source>
</reference>
<proteinExistence type="predicted"/>
<dbReference type="EMBL" id="JBBWWQ010000005">
    <property type="protein sequence ID" value="KAK8946485.1"/>
    <property type="molecule type" value="Genomic_DNA"/>
</dbReference>
<comment type="caution">
    <text evidence="1">The sequence shown here is derived from an EMBL/GenBank/DDBJ whole genome shotgun (WGS) entry which is preliminary data.</text>
</comment>
<sequence>MLNQMSSSNIKTKLVTTLCSHEKQDSSSSLEAIVRLPVPYQLPPQPYSPEGDSNASIFSVLHSKSLAMLLSQSFLCIFQTCLGRGIGAIRRRMCTGKLGLERISTRRAGASVNGR</sequence>
<evidence type="ECO:0000313" key="2">
    <source>
        <dbReference type="Proteomes" id="UP001418222"/>
    </source>
</evidence>
<dbReference type="AlphaFoldDB" id="A0AAP0G9C9"/>